<accession>A0ABY7GG27</accession>
<dbReference type="Pfam" id="PF20155">
    <property type="entry name" value="TMP_3"/>
    <property type="match status" value="1"/>
</dbReference>
<feature type="domain" description="Tape measure protein N-terminal" evidence="2">
    <location>
        <begin position="210"/>
        <end position="398"/>
    </location>
</feature>
<keyword evidence="4" id="KW-1185">Reference proteome</keyword>
<dbReference type="EMBL" id="CP113517">
    <property type="protein sequence ID" value="WAR42938.1"/>
    <property type="molecule type" value="Genomic_DNA"/>
</dbReference>
<evidence type="ECO:0000256" key="1">
    <source>
        <dbReference type="SAM" id="Phobius"/>
    </source>
</evidence>
<sequence length="1159" mass="122549">MANNLEVKIKIGADDKEALDAFVALSRKVRDTQSDFRAAQDTVQRLAREIKASDAPSKELTNAFEKAKKTVSDLSGKLDTYRNSLSQQRAALTAAGVDVANLSEAYQKLARSSEAAAKARTLGDSFKTLDFKPFSEIQAKIDSLNAAYNHLATSGKLSMGELAKAKLQLKDKTAELHSQMNNFTGALDNLNGKWLAFAGALAGAGVAFKGLIDAGVKMEAIKSQLDAVTGSGAKTADALKYIQDESNRLGQRTDVMSEGFAKLAAAAKGTALEGAPLKEVFSAVAEASTVMHLSADRTNGVLNALSQMMGKGVVSAEEFRQQLGDQLPQATQVGAKALGVTTAEFTKMLNSGQILAADFLPKFGQALRDSVAGGLPQAANGATAAFNRLYNAVLAFKQGLVDGAIMRGVAVLANALAKLLETVNKFSPITKTFIAALATLAGGFAAWRLAIAPVVSAIGSALIPVMAGATLATGALSVALRALPFVGLGLAIFEAGRAFYGWISGANQAQQATQQLNQETTNIGPQLDAAVAGYDAAFAKMSESMKALTEAQKVQYAEQLAALDAKLAQEMAAITTNAGLSEQQKEQAKNEAFVAASAQRLQLIQAFQALQLQQLDAYHEQERAAKQAQLDSLNADEMGKRQTLQQQLAQLDLGHLQARREVYAQAQTDLNAHITNLVSERQRELDAANTIARQIVGNENAREQAILTIQRAAMSEKELMRSKEQEEAAKIATFKAELAKGEGADQEKLNTLANDAAKLITNNAVEKAKAAKSGWLADQVTKAGVSQVNEIYDDLNEVLGQSKTAHDENAVAIGGEMESAQQALSSVSQAIDAIDRKLIDAKQVVVEVERNSLQKAQAIIADLVAPATKIITIQTQNAAGQATGGLAGQPTGLPWRNSAPLIAGFAVGGFARKQGKLAGYGGGDKIQALLEPGEFIVRKEAVQKLGVPVLQAVNQGVLPLQRRWGGSIGDAVNEAIKKDKLEAIKQALIAAQSASAYEAIRGRSSLFANRAREKSLSGINLAGLDPETADQVREAMANVPEAKQLKANRFTSLDFTGFLNKRNEPIREQSIREGYAFKALLDNLGKVSSKTLGDGGFKIPSIPTLPTTESATMAPPSKTITLQFKAPDGSGQVAAAFNSEADVSKMLDILKQSGARVGA</sequence>
<proteinExistence type="predicted"/>
<keyword evidence="1" id="KW-0812">Transmembrane</keyword>
<evidence type="ECO:0000259" key="2">
    <source>
        <dbReference type="Pfam" id="PF20155"/>
    </source>
</evidence>
<dbReference type="RefSeq" id="WP_255187921.1">
    <property type="nucleotide sequence ID" value="NZ_CP113517.1"/>
</dbReference>
<keyword evidence="1" id="KW-1133">Transmembrane helix</keyword>
<dbReference type="Proteomes" id="UP001162780">
    <property type="component" value="Chromosome"/>
</dbReference>
<gene>
    <name evidence="3" type="ORF">NM686_011040</name>
</gene>
<evidence type="ECO:0000313" key="4">
    <source>
        <dbReference type="Proteomes" id="UP001162780"/>
    </source>
</evidence>
<dbReference type="NCBIfam" id="TIGR02675">
    <property type="entry name" value="tape_meas_nterm"/>
    <property type="match status" value="1"/>
</dbReference>
<organism evidence="3 4">
    <name type="scientific">Methylomonas rapida</name>
    <dbReference type="NCBI Taxonomy" id="2963939"/>
    <lineage>
        <taxon>Bacteria</taxon>
        <taxon>Pseudomonadati</taxon>
        <taxon>Pseudomonadota</taxon>
        <taxon>Gammaproteobacteria</taxon>
        <taxon>Methylococcales</taxon>
        <taxon>Methylococcaceae</taxon>
        <taxon>Methylomonas</taxon>
    </lineage>
</organism>
<feature type="transmembrane region" description="Helical" evidence="1">
    <location>
        <begin position="433"/>
        <end position="451"/>
    </location>
</feature>
<feature type="transmembrane region" description="Helical" evidence="1">
    <location>
        <begin position="457"/>
        <end position="478"/>
    </location>
</feature>
<reference evidence="3" key="1">
    <citation type="submission" date="2022-11" db="EMBL/GenBank/DDBJ databases">
        <title>Methylomonas rapida sp. nov., Carotenoid-Producing Obligate Methanotrophs with High Growth Characteristics and Biotechnological Potential.</title>
        <authorList>
            <person name="Tikhonova E.N."/>
            <person name="Suleimanov R.Z."/>
            <person name="Miroshnikov K."/>
            <person name="Oshkin I.Y."/>
            <person name="Belova S.E."/>
            <person name="Danilova O.V."/>
            <person name="Ashikhmin A."/>
            <person name="Konopkin A."/>
            <person name="But S.Y."/>
            <person name="Khmelenina V.N."/>
            <person name="Kuznetsov N."/>
            <person name="Pimenov N.V."/>
            <person name="Dedysh S.N."/>
        </authorList>
    </citation>
    <scope>NUCLEOTIDE SEQUENCE</scope>
    <source>
        <strain evidence="3">MP1</strain>
    </source>
</reference>
<keyword evidence="1" id="KW-0472">Membrane</keyword>
<name>A0ABY7GG27_9GAMM</name>
<evidence type="ECO:0000313" key="3">
    <source>
        <dbReference type="EMBL" id="WAR42938.1"/>
    </source>
</evidence>
<dbReference type="InterPro" id="IPR013491">
    <property type="entry name" value="Tape_meas_N"/>
</dbReference>
<protein>
    <submittedName>
        <fullName evidence="3">Tape measure protein</fullName>
    </submittedName>
</protein>